<keyword evidence="1" id="KW-0812">Transmembrane</keyword>
<keyword evidence="1" id="KW-1133">Transmembrane helix</keyword>
<organism evidence="2 3">
    <name type="scientific">Kistimonas scapharcae</name>
    <dbReference type="NCBI Taxonomy" id="1036133"/>
    <lineage>
        <taxon>Bacteria</taxon>
        <taxon>Pseudomonadati</taxon>
        <taxon>Pseudomonadota</taxon>
        <taxon>Gammaproteobacteria</taxon>
        <taxon>Oceanospirillales</taxon>
        <taxon>Endozoicomonadaceae</taxon>
        <taxon>Kistimonas</taxon>
    </lineage>
</organism>
<keyword evidence="3" id="KW-1185">Reference proteome</keyword>
<sequence length="147" mass="16559">MVELLTAAAGGSITGIIGSLIGRVFGYLEKREEIKEKKLEFDQELKLIQYQGKIEADEREDELALTVEQNDMMLQHASYQHDSAIGEADRWVINILRLVRPVLTLLLIVLAGYISIAGDFEQSDIDGDIVYLATMAVSWWFGDRGKR</sequence>
<gene>
    <name evidence="2" type="ORF">GCM10023116_48380</name>
</gene>
<name>A0ABP8V9C4_9GAMM</name>
<keyword evidence="1" id="KW-0472">Membrane</keyword>
<evidence type="ECO:0000313" key="3">
    <source>
        <dbReference type="Proteomes" id="UP001500604"/>
    </source>
</evidence>
<proteinExistence type="predicted"/>
<reference evidence="3" key="1">
    <citation type="journal article" date="2019" name="Int. J. Syst. Evol. Microbiol.">
        <title>The Global Catalogue of Microorganisms (GCM) 10K type strain sequencing project: providing services to taxonomists for standard genome sequencing and annotation.</title>
        <authorList>
            <consortium name="The Broad Institute Genomics Platform"/>
            <consortium name="The Broad Institute Genome Sequencing Center for Infectious Disease"/>
            <person name="Wu L."/>
            <person name="Ma J."/>
        </authorList>
    </citation>
    <scope>NUCLEOTIDE SEQUENCE [LARGE SCALE GENOMIC DNA]</scope>
    <source>
        <strain evidence="3">JCM 17805</strain>
    </source>
</reference>
<feature type="transmembrane region" description="Helical" evidence="1">
    <location>
        <begin position="6"/>
        <end position="28"/>
    </location>
</feature>
<feature type="transmembrane region" description="Helical" evidence="1">
    <location>
        <begin position="98"/>
        <end position="117"/>
    </location>
</feature>
<comment type="caution">
    <text evidence="2">The sequence shown here is derived from an EMBL/GenBank/DDBJ whole genome shotgun (WGS) entry which is preliminary data.</text>
</comment>
<evidence type="ECO:0000256" key="1">
    <source>
        <dbReference type="SAM" id="Phobius"/>
    </source>
</evidence>
<evidence type="ECO:0000313" key="2">
    <source>
        <dbReference type="EMBL" id="GAA4652554.1"/>
    </source>
</evidence>
<protein>
    <recommendedName>
        <fullName evidence="4">TMhelix containing protein</fullName>
    </recommendedName>
</protein>
<evidence type="ECO:0008006" key="4">
    <source>
        <dbReference type="Google" id="ProtNLM"/>
    </source>
</evidence>
<accession>A0ABP8V9C4</accession>
<dbReference type="Proteomes" id="UP001500604">
    <property type="component" value="Unassembled WGS sequence"/>
</dbReference>
<dbReference type="EMBL" id="BAABFL010000477">
    <property type="protein sequence ID" value="GAA4652554.1"/>
    <property type="molecule type" value="Genomic_DNA"/>
</dbReference>
<dbReference type="RefSeq" id="WP_345199146.1">
    <property type="nucleotide sequence ID" value="NZ_BAABFL010000477.1"/>
</dbReference>
<feature type="transmembrane region" description="Helical" evidence="1">
    <location>
        <begin position="129"/>
        <end position="145"/>
    </location>
</feature>